<dbReference type="HOGENOM" id="CLU_097238_0_0_1"/>
<evidence type="ECO:0008006" key="5">
    <source>
        <dbReference type="Google" id="ProtNLM"/>
    </source>
</evidence>
<evidence type="ECO:0000256" key="2">
    <source>
        <dbReference type="SAM" id="SignalP"/>
    </source>
</evidence>
<evidence type="ECO:0000313" key="3">
    <source>
        <dbReference type="EMBL" id="EFQ87038.1"/>
    </source>
</evidence>
<accession>E3S4R5</accession>
<dbReference type="EMBL" id="GL537182">
    <property type="protein sequence ID" value="EFQ87038.1"/>
    <property type="molecule type" value="Genomic_DNA"/>
</dbReference>
<sequence>MKFTAAAAAASMAALSAALPQAPPAFPRPGPNDVFRLVSVAPSTPVQNSPVQAAEGGLVINRPDQSNKTCAVNGDRENVVNDINYASFTLNEEDGTVNIYTFNPPLQLYVDRSGMGQGNVRYTTGVQPIGKNQQRGPFKINDRGDLVFDDPTGEVGFRACPGARGGGWKIWLSDVEKPAGMEGCVPVSLKASKEDPTYKCTYSSTPI</sequence>
<dbReference type="eggNOG" id="ENOG502SNZ2">
    <property type="taxonomic scope" value="Eukaryota"/>
</dbReference>
<dbReference type="KEGG" id="pte:PTT_17583"/>
<keyword evidence="2" id="KW-0732">Signal</keyword>
<keyword evidence="4" id="KW-1185">Reference proteome</keyword>
<organism evidence="4">
    <name type="scientific">Pyrenophora teres f. teres (strain 0-1)</name>
    <name type="common">Barley net blotch fungus</name>
    <name type="synonym">Drechslera teres f. teres</name>
    <dbReference type="NCBI Taxonomy" id="861557"/>
    <lineage>
        <taxon>Eukaryota</taxon>
        <taxon>Fungi</taxon>
        <taxon>Dikarya</taxon>
        <taxon>Ascomycota</taxon>
        <taxon>Pezizomycotina</taxon>
        <taxon>Dothideomycetes</taxon>
        <taxon>Pleosporomycetidae</taxon>
        <taxon>Pleosporales</taxon>
        <taxon>Pleosporineae</taxon>
        <taxon>Pleosporaceae</taxon>
        <taxon>Pyrenophora</taxon>
    </lineage>
</organism>
<gene>
    <name evidence="3" type="ORF">PTT_17583</name>
</gene>
<evidence type="ECO:0000256" key="1">
    <source>
        <dbReference type="SAM" id="MobiDB-lite"/>
    </source>
</evidence>
<dbReference type="AlphaFoldDB" id="E3S4R5"/>
<name>E3S4R5_PYRTT</name>
<dbReference type="OrthoDB" id="4093325at2759"/>
<dbReference type="Proteomes" id="UP000001067">
    <property type="component" value="Unassembled WGS sequence"/>
</dbReference>
<reference evidence="3 4" key="1">
    <citation type="journal article" date="2010" name="Genome Biol.">
        <title>A first genome assembly of the barley fungal pathogen Pyrenophora teres f. teres.</title>
        <authorList>
            <person name="Ellwood S.R."/>
            <person name="Liu Z."/>
            <person name="Syme R.A."/>
            <person name="Lai Z."/>
            <person name="Hane J.K."/>
            <person name="Keiper F."/>
            <person name="Moffat C.S."/>
            <person name="Oliver R.P."/>
            <person name="Friesen T.L."/>
        </authorList>
    </citation>
    <scope>NUCLEOTIDE SEQUENCE [LARGE SCALE GENOMIC DNA]</scope>
    <source>
        <strain evidence="3 4">0-1</strain>
    </source>
</reference>
<feature type="compositionally biased region" description="Polar residues" evidence="1">
    <location>
        <begin position="124"/>
        <end position="135"/>
    </location>
</feature>
<feature type="chain" id="PRO_5003181801" description="Cell wall protein PhiA" evidence="2">
    <location>
        <begin position="19"/>
        <end position="207"/>
    </location>
</feature>
<feature type="signal peptide" evidence="2">
    <location>
        <begin position="1"/>
        <end position="18"/>
    </location>
</feature>
<protein>
    <recommendedName>
        <fullName evidence="5">Cell wall protein PhiA</fullName>
    </recommendedName>
</protein>
<evidence type="ECO:0000313" key="4">
    <source>
        <dbReference type="Proteomes" id="UP000001067"/>
    </source>
</evidence>
<proteinExistence type="predicted"/>
<feature type="region of interest" description="Disordered" evidence="1">
    <location>
        <begin position="124"/>
        <end position="144"/>
    </location>
</feature>